<evidence type="ECO:0000256" key="2">
    <source>
        <dbReference type="ARBA" id="ARBA00022692"/>
    </source>
</evidence>
<dbReference type="PANTHER" id="PTHR15860:SF0">
    <property type="entry name" value="LP20373P"/>
    <property type="match status" value="1"/>
</dbReference>
<evidence type="ECO:0000256" key="3">
    <source>
        <dbReference type="ARBA" id="ARBA00022786"/>
    </source>
</evidence>
<keyword evidence="3" id="KW-0833">Ubl conjugation pathway</keyword>
<dbReference type="GO" id="GO:0008270">
    <property type="term" value="F:zinc ion binding"/>
    <property type="evidence" value="ECO:0007669"/>
    <property type="project" value="UniProtKB-KW"/>
</dbReference>
<reference evidence="9 10" key="1">
    <citation type="submission" date="2017-03" db="EMBL/GenBank/DDBJ databases">
        <title>Genomes of endolithic fungi from Antarctica.</title>
        <authorList>
            <person name="Coleine C."/>
            <person name="Masonjones S."/>
            <person name="Stajich J.E."/>
        </authorList>
    </citation>
    <scope>NUCLEOTIDE SEQUENCE [LARGE SCALE GENOMIC DNA]</scope>
    <source>
        <strain evidence="9 10">CCFEE 5184</strain>
    </source>
</reference>
<evidence type="ECO:0000313" key="10">
    <source>
        <dbReference type="Proteomes" id="UP000309340"/>
    </source>
</evidence>
<comment type="subcellular location">
    <subcellularLocation>
        <location evidence="1">Membrane</location>
        <topology evidence="1">Multi-pass membrane protein</topology>
    </subcellularLocation>
</comment>
<dbReference type="PANTHER" id="PTHR15860">
    <property type="entry name" value="UNCHARACTERIZED RING FINGER-CONTAINING PROTEIN"/>
    <property type="match status" value="1"/>
</dbReference>
<keyword evidence="6" id="KW-0479">Metal-binding</keyword>
<dbReference type="GO" id="GO:1904294">
    <property type="term" value="P:positive regulation of ERAD pathway"/>
    <property type="evidence" value="ECO:0007669"/>
    <property type="project" value="InterPro"/>
</dbReference>
<evidence type="ECO:0000313" key="9">
    <source>
        <dbReference type="EMBL" id="TKA82311.1"/>
    </source>
</evidence>
<keyword evidence="10" id="KW-1185">Reference proteome</keyword>
<keyword evidence="2" id="KW-0812">Transmembrane</keyword>
<name>A0A4U0XZW7_9PEZI</name>
<evidence type="ECO:0000256" key="5">
    <source>
        <dbReference type="ARBA" id="ARBA00023136"/>
    </source>
</evidence>
<organism evidence="9 10">
    <name type="scientific">Friedmanniomyces simplex</name>
    <dbReference type="NCBI Taxonomy" id="329884"/>
    <lineage>
        <taxon>Eukaryota</taxon>
        <taxon>Fungi</taxon>
        <taxon>Dikarya</taxon>
        <taxon>Ascomycota</taxon>
        <taxon>Pezizomycotina</taxon>
        <taxon>Dothideomycetes</taxon>
        <taxon>Dothideomycetidae</taxon>
        <taxon>Mycosphaerellales</taxon>
        <taxon>Teratosphaeriaceae</taxon>
        <taxon>Friedmanniomyces</taxon>
    </lineage>
</organism>
<evidence type="ECO:0000259" key="8">
    <source>
        <dbReference type="PROSITE" id="PS50089"/>
    </source>
</evidence>
<sequence>MASLPTRSQYLTNGYTSVSGADLANIDQTTCSICTGELEEPIRLHDEATGGKDHVYCRDCVLTWFEEKTTCPMCRQVLFTADAPTLPQPDVGPAFDVDDFLAAIEAIDVDDDDEDEEMLAADANDDMEVLVQLRVLGNRLRHENANGREWWHLTGEEPMRTVLSNRAAAFQEGTLEIAHGTYSQRYVPINRRRPYPQVPCDFEVAALTACLRDAYFSRLFTTIGVVDLTNDDAAQRRSWNPTAACHPLATMVHDTLRTAIPEARVTVGSRISPPRLEQSLRGAIASNEWLGHLTGAWERRGAYETPAGMEEYVQDLIAEVLVRLWRGEDAVPGAPRRSRAAQRAATGQGCMASARRSARIWAPGGLPRT</sequence>
<dbReference type="Gene3D" id="3.30.40.10">
    <property type="entry name" value="Zinc/RING finger domain, C3HC4 (zinc finger)"/>
    <property type="match status" value="1"/>
</dbReference>
<dbReference type="EMBL" id="NAJQ01000036">
    <property type="protein sequence ID" value="TKA82311.1"/>
    <property type="molecule type" value="Genomic_DNA"/>
</dbReference>
<dbReference type="AlphaFoldDB" id="A0A4U0XZW7"/>
<evidence type="ECO:0000256" key="7">
    <source>
        <dbReference type="SAM" id="MobiDB-lite"/>
    </source>
</evidence>
<evidence type="ECO:0000256" key="6">
    <source>
        <dbReference type="PROSITE-ProRule" id="PRU00175"/>
    </source>
</evidence>
<dbReference type="Proteomes" id="UP000309340">
    <property type="component" value="Unassembled WGS sequence"/>
</dbReference>
<feature type="domain" description="RING-type" evidence="8">
    <location>
        <begin position="31"/>
        <end position="75"/>
    </location>
</feature>
<dbReference type="GO" id="GO:0016020">
    <property type="term" value="C:membrane"/>
    <property type="evidence" value="ECO:0007669"/>
    <property type="project" value="UniProtKB-SubCell"/>
</dbReference>
<comment type="caution">
    <text evidence="9">The sequence shown here is derived from an EMBL/GenBank/DDBJ whole genome shotgun (WGS) entry which is preliminary data.</text>
</comment>
<dbReference type="SUPFAM" id="SSF57850">
    <property type="entry name" value="RING/U-box"/>
    <property type="match status" value="1"/>
</dbReference>
<gene>
    <name evidence="9" type="ORF">B0A55_01441</name>
</gene>
<feature type="region of interest" description="Disordered" evidence="7">
    <location>
        <begin position="332"/>
        <end position="351"/>
    </location>
</feature>
<keyword evidence="6" id="KW-0863">Zinc-finger</keyword>
<dbReference type="InterPro" id="IPR044235">
    <property type="entry name" value="RNFT1/2"/>
</dbReference>
<dbReference type="Pfam" id="PF13639">
    <property type="entry name" value="zf-RING_2"/>
    <property type="match status" value="1"/>
</dbReference>
<keyword evidence="4" id="KW-1133">Transmembrane helix</keyword>
<dbReference type="OrthoDB" id="8062037at2759"/>
<protein>
    <recommendedName>
        <fullName evidence="8">RING-type domain-containing protein</fullName>
    </recommendedName>
</protein>
<evidence type="ECO:0000256" key="4">
    <source>
        <dbReference type="ARBA" id="ARBA00022989"/>
    </source>
</evidence>
<keyword evidence="5" id="KW-0472">Membrane</keyword>
<dbReference type="InterPro" id="IPR013083">
    <property type="entry name" value="Znf_RING/FYVE/PHD"/>
</dbReference>
<dbReference type="InterPro" id="IPR001841">
    <property type="entry name" value="Znf_RING"/>
</dbReference>
<accession>A0A4U0XZW7</accession>
<keyword evidence="6" id="KW-0862">Zinc</keyword>
<evidence type="ECO:0000256" key="1">
    <source>
        <dbReference type="ARBA" id="ARBA00004141"/>
    </source>
</evidence>
<proteinExistence type="predicted"/>
<dbReference type="PROSITE" id="PS50089">
    <property type="entry name" value="ZF_RING_2"/>
    <property type="match status" value="1"/>
</dbReference>
<dbReference type="GO" id="GO:0061630">
    <property type="term" value="F:ubiquitin protein ligase activity"/>
    <property type="evidence" value="ECO:0007669"/>
    <property type="project" value="InterPro"/>
</dbReference>